<dbReference type="GO" id="GO:0005886">
    <property type="term" value="C:plasma membrane"/>
    <property type="evidence" value="ECO:0007669"/>
    <property type="project" value="TreeGrafter"/>
</dbReference>
<evidence type="ECO:0000313" key="2">
    <source>
        <dbReference type="EMBL" id="PVM86548.1"/>
    </source>
</evidence>
<keyword evidence="3" id="KW-1185">Reference proteome</keyword>
<comment type="caution">
    <text evidence="2">The sequence shown here is derived from an EMBL/GenBank/DDBJ whole genome shotgun (WGS) entry which is preliminary data.</text>
</comment>
<accession>A0A2T9JS87</accession>
<dbReference type="EMBL" id="QDKQ01000056">
    <property type="protein sequence ID" value="PVM86548.1"/>
    <property type="molecule type" value="Genomic_DNA"/>
</dbReference>
<keyword evidence="1" id="KW-0472">Membrane</keyword>
<protein>
    <submittedName>
        <fullName evidence="2">DUF454 domain-containing protein</fullName>
    </submittedName>
</protein>
<keyword evidence="1" id="KW-1133">Transmembrane helix</keyword>
<dbReference type="PANTHER" id="PTHR35813">
    <property type="entry name" value="INNER MEMBRANE PROTEIN YBAN"/>
    <property type="match status" value="1"/>
</dbReference>
<dbReference type="Pfam" id="PF04304">
    <property type="entry name" value="DUF454"/>
    <property type="match status" value="1"/>
</dbReference>
<evidence type="ECO:0000313" key="3">
    <source>
        <dbReference type="Proteomes" id="UP000245073"/>
    </source>
</evidence>
<dbReference type="InterPro" id="IPR007401">
    <property type="entry name" value="DUF454"/>
</dbReference>
<feature type="transmembrane region" description="Helical" evidence="1">
    <location>
        <begin position="31"/>
        <end position="64"/>
    </location>
</feature>
<feature type="transmembrane region" description="Helical" evidence="1">
    <location>
        <begin position="121"/>
        <end position="139"/>
    </location>
</feature>
<dbReference type="RefSeq" id="WP_109101915.1">
    <property type="nucleotide sequence ID" value="NZ_QDKQ01000056.1"/>
</dbReference>
<evidence type="ECO:0000256" key="1">
    <source>
        <dbReference type="SAM" id="Phobius"/>
    </source>
</evidence>
<keyword evidence="1" id="KW-0812">Transmembrane</keyword>
<organism evidence="2 3">
    <name type="scientific">Caulobacter endophyticus</name>
    <dbReference type="NCBI Taxonomy" id="2172652"/>
    <lineage>
        <taxon>Bacteria</taxon>
        <taxon>Pseudomonadati</taxon>
        <taxon>Pseudomonadota</taxon>
        <taxon>Alphaproteobacteria</taxon>
        <taxon>Caulobacterales</taxon>
        <taxon>Caulobacteraceae</taxon>
        <taxon>Caulobacter</taxon>
    </lineage>
</organism>
<feature type="transmembrane region" description="Helical" evidence="1">
    <location>
        <begin position="98"/>
        <end position="115"/>
    </location>
</feature>
<reference evidence="2 3" key="1">
    <citation type="submission" date="2018-04" db="EMBL/GenBank/DDBJ databases">
        <title>The genome sequence of Caulobacter sp. 744.</title>
        <authorList>
            <person name="Gao J."/>
            <person name="Sun J."/>
        </authorList>
    </citation>
    <scope>NUCLEOTIDE SEQUENCE [LARGE SCALE GENOMIC DNA]</scope>
    <source>
        <strain evidence="2 3">774</strain>
    </source>
</reference>
<proteinExistence type="predicted"/>
<gene>
    <name evidence="2" type="ORF">DDF67_16370</name>
</gene>
<name>A0A2T9JS87_9CAUL</name>
<dbReference type="PANTHER" id="PTHR35813:SF1">
    <property type="entry name" value="INNER MEMBRANE PROTEIN YBAN"/>
    <property type="match status" value="1"/>
</dbReference>
<dbReference type="OrthoDB" id="9816293at2"/>
<sequence>MSTPPSAEPPSLEIDEPPTALPSSRGLRVGYLLAGFAFTGLGIAGAFLPLLPTTIFLILAAGCFGKSSPRLEAWLLNHPRFGPSIRAWRANGAIPRKAKVLACMGMAGGMAVFLIAARPKLWLGLLVGAVMAACAAFVVSRPAPPTA</sequence>
<dbReference type="AlphaFoldDB" id="A0A2T9JS87"/>
<dbReference type="Proteomes" id="UP000245073">
    <property type="component" value="Unassembled WGS sequence"/>
</dbReference>